<keyword evidence="22" id="KW-1185">Reference proteome</keyword>
<organism evidence="21 22">
    <name type="scientific">Scyliorhinus torazame</name>
    <name type="common">Cloudy catshark</name>
    <name type="synonym">Catulus torazame</name>
    <dbReference type="NCBI Taxonomy" id="75743"/>
    <lineage>
        <taxon>Eukaryota</taxon>
        <taxon>Metazoa</taxon>
        <taxon>Chordata</taxon>
        <taxon>Craniata</taxon>
        <taxon>Vertebrata</taxon>
        <taxon>Chondrichthyes</taxon>
        <taxon>Elasmobranchii</taxon>
        <taxon>Galeomorphii</taxon>
        <taxon>Galeoidea</taxon>
        <taxon>Carcharhiniformes</taxon>
        <taxon>Scyliorhinidae</taxon>
        <taxon>Scyliorhinus</taxon>
    </lineage>
</organism>
<evidence type="ECO:0000256" key="5">
    <source>
        <dbReference type="ARBA" id="ARBA00022490"/>
    </source>
</evidence>
<dbReference type="OrthoDB" id="20273at2759"/>
<feature type="compositionally biased region" description="Basic and acidic residues" evidence="18">
    <location>
        <begin position="1039"/>
        <end position="1052"/>
    </location>
</feature>
<dbReference type="Proteomes" id="UP000288216">
    <property type="component" value="Unassembled WGS sequence"/>
</dbReference>
<feature type="compositionally biased region" description="Polar residues" evidence="18">
    <location>
        <begin position="709"/>
        <end position="719"/>
    </location>
</feature>
<keyword evidence="10" id="KW-0378">Hydrolase</keyword>
<dbReference type="CDD" id="cd20448">
    <property type="entry name" value="Tudor_OTUD4"/>
    <property type="match status" value="1"/>
</dbReference>
<comment type="subunit">
    <text evidence="16">Interacts with MYD88; the interaction is direct. Interacts with ALKBH3; the interaction is direct. Interacts with USP7; the interaction is direct. Interacts with USP9X; the interaction is direct.</text>
</comment>
<keyword evidence="12" id="KW-0391">Immunity</keyword>
<feature type="region of interest" description="Disordered" evidence="18">
    <location>
        <begin position="1167"/>
        <end position="1190"/>
    </location>
</feature>
<feature type="compositionally biased region" description="Polar residues" evidence="18">
    <location>
        <begin position="381"/>
        <end position="397"/>
    </location>
</feature>
<evidence type="ECO:0000256" key="11">
    <source>
        <dbReference type="ARBA" id="ARBA00022807"/>
    </source>
</evidence>
<evidence type="ECO:0000256" key="15">
    <source>
        <dbReference type="ARBA" id="ARBA00058854"/>
    </source>
</evidence>
<comment type="function">
    <text evidence="15">Deubiquitinase which hydrolyzes the isopeptide bond between the ubiquitin C-terminus and the lysine epsilon-amino group of the target protein. May negatively regulate inflammatory and pathogen recognition signaling in innate immune response. Upon phosphorylation at Ser-202 and Ser-204 residues, via IL-1 receptor and Toll-like receptor signaling pathway, specifically deubiquitinates 'Lys-63'-polyubiquitinated MYD88 adapter protein triggering down-regulation of NF-kappa-B-dependent transcription of inflammatory mediators. Independently of the catalytic activity, acts as a scaffold for alternative deubiquitinases to assemble specific deubiquitinase-substrate complexes. Associates with USP7 and USP9X deubiquitinases to stabilize alkylation repair enzyme ALKBH3, thereby promoting the repair of alkylated DNA lesions.</text>
</comment>
<dbReference type="PROSITE" id="PS50802">
    <property type="entry name" value="OTU"/>
    <property type="match status" value="1"/>
</dbReference>
<dbReference type="PROSITE" id="PS50304">
    <property type="entry name" value="TUDOR"/>
    <property type="match status" value="1"/>
</dbReference>
<reference evidence="21 22" key="1">
    <citation type="journal article" date="2018" name="Nat. Ecol. Evol.">
        <title>Shark genomes provide insights into elasmobranch evolution and the origin of vertebrates.</title>
        <authorList>
            <person name="Hara Y"/>
            <person name="Yamaguchi K"/>
            <person name="Onimaru K"/>
            <person name="Kadota M"/>
            <person name="Koyanagi M"/>
            <person name="Keeley SD"/>
            <person name="Tatsumi K"/>
            <person name="Tanaka K"/>
            <person name="Motone F"/>
            <person name="Kageyama Y"/>
            <person name="Nozu R"/>
            <person name="Adachi N"/>
            <person name="Nishimura O"/>
            <person name="Nakagawa R"/>
            <person name="Tanegashima C"/>
            <person name="Kiyatake I"/>
            <person name="Matsumoto R"/>
            <person name="Murakumo K"/>
            <person name="Nishida K"/>
            <person name="Terakita A"/>
            <person name="Kuratani S"/>
            <person name="Sato K"/>
            <person name="Hyodo S Kuraku.S."/>
        </authorList>
    </citation>
    <scope>NUCLEOTIDE SEQUENCE [LARGE SCALE GENOMIC DNA]</scope>
</reference>
<dbReference type="GO" id="GO:1903093">
    <property type="term" value="P:regulation of protein K48-linked deubiquitination"/>
    <property type="evidence" value="ECO:0007669"/>
    <property type="project" value="TreeGrafter"/>
</dbReference>
<evidence type="ECO:0000256" key="18">
    <source>
        <dbReference type="SAM" id="MobiDB-lite"/>
    </source>
</evidence>
<evidence type="ECO:0000256" key="6">
    <source>
        <dbReference type="ARBA" id="ARBA00022553"/>
    </source>
</evidence>
<evidence type="ECO:0000256" key="17">
    <source>
        <dbReference type="ARBA" id="ARBA00074854"/>
    </source>
</evidence>
<keyword evidence="13" id="KW-0007">Acetylation</keyword>
<evidence type="ECO:0000256" key="9">
    <source>
        <dbReference type="ARBA" id="ARBA00022786"/>
    </source>
</evidence>
<evidence type="ECO:0000256" key="7">
    <source>
        <dbReference type="ARBA" id="ARBA00022588"/>
    </source>
</evidence>
<feature type="region of interest" description="Disordered" evidence="18">
    <location>
        <begin position="1023"/>
        <end position="1095"/>
    </location>
</feature>
<dbReference type="EMBL" id="BFAA01003612">
    <property type="protein sequence ID" value="GCB59936.1"/>
    <property type="molecule type" value="Genomic_DNA"/>
</dbReference>
<gene>
    <name evidence="21" type="ORF">scyTo_0009074</name>
</gene>
<dbReference type="InterPro" id="IPR038765">
    <property type="entry name" value="Papain-like_cys_pep_sf"/>
</dbReference>
<feature type="compositionally biased region" description="Basic and acidic residues" evidence="18">
    <location>
        <begin position="1068"/>
        <end position="1085"/>
    </location>
</feature>
<dbReference type="InterPro" id="IPR050704">
    <property type="entry name" value="Peptidase_C85-like"/>
</dbReference>
<dbReference type="FunFam" id="3.90.70.80:FF:000013">
    <property type="entry name" value="OTU domain-containing protein 4"/>
    <property type="match status" value="1"/>
</dbReference>
<keyword evidence="8" id="KW-0645">Protease</keyword>
<dbReference type="GO" id="GO:0005634">
    <property type="term" value="C:nucleus"/>
    <property type="evidence" value="ECO:0007669"/>
    <property type="project" value="UniProtKB-SubCell"/>
</dbReference>
<dbReference type="GO" id="GO:0070536">
    <property type="term" value="P:protein K63-linked deubiquitination"/>
    <property type="evidence" value="ECO:0007669"/>
    <property type="project" value="UniProtKB-ARBA"/>
</dbReference>
<feature type="compositionally biased region" description="Low complexity" evidence="18">
    <location>
        <begin position="402"/>
        <end position="423"/>
    </location>
</feature>
<dbReference type="Gene3D" id="3.90.70.80">
    <property type="match status" value="1"/>
</dbReference>
<dbReference type="SUPFAM" id="SSF54001">
    <property type="entry name" value="Cysteine proteinases"/>
    <property type="match status" value="1"/>
</dbReference>
<dbReference type="GO" id="GO:0004843">
    <property type="term" value="F:cysteine-type deubiquitinase activity"/>
    <property type="evidence" value="ECO:0007669"/>
    <property type="project" value="UniProtKB-EC"/>
</dbReference>
<protein>
    <recommendedName>
        <fullName evidence="17">OTU domain-containing protein 4</fullName>
        <ecNumber evidence="4">3.4.19.12</ecNumber>
    </recommendedName>
</protein>
<name>A0A401NGM6_SCYTO</name>
<feature type="domain" description="Tudor" evidence="19">
    <location>
        <begin position="296"/>
        <end position="355"/>
    </location>
</feature>
<dbReference type="EC" id="3.4.19.12" evidence="4"/>
<dbReference type="GO" id="GO:0061578">
    <property type="term" value="F:K63-linked deubiquitinase activity"/>
    <property type="evidence" value="ECO:0007669"/>
    <property type="project" value="UniProtKB-ARBA"/>
</dbReference>
<feature type="region of interest" description="Disordered" evidence="18">
    <location>
        <begin position="1121"/>
        <end position="1154"/>
    </location>
</feature>
<dbReference type="PANTHER" id="PTHR12419:SF9">
    <property type="entry name" value="OTU DOMAIN-CONTAINING PROTEIN 4"/>
    <property type="match status" value="1"/>
</dbReference>
<evidence type="ECO:0000256" key="4">
    <source>
        <dbReference type="ARBA" id="ARBA00012759"/>
    </source>
</evidence>
<evidence type="ECO:0000313" key="22">
    <source>
        <dbReference type="Proteomes" id="UP000288216"/>
    </source>
</evidence>
<feature type="region of interest" description="Disordered" evidence="18">
    <location>
        <begin position="701"/>
        <end position="740"/>
    </location>
</feature>
<keyword evidence="9" id="KW-0833">Ubl conjugation pathway</keyword>
<dbReference type="GO" id="GO:2000660">
    <property type="term" value="P:negative regulation of interleukin-1-mediated signaling pathway"/>
    <property type="evidence" value="ECO:0007669"/>
    <property type="project" value="TreeGrafter"/>
</dbReference>
<feature type="domain" description="OTU" evidence="20">
    <location>
        <begin position="38"/>
        <end position="159"/>
    </location>
</feature>
<keyword evidence="5" id="KW-0963">Cytoplasm</keyword>
<evidence type="ECO:0000313" key="21">
    <source>
        <dbReference type="EMBL" id="GCB59936.1"/>
    </source>
</evidence>
<evidence type="ECO:0000256" key="1">
    <source>
        <dbReference type="ARBA" id="ARBA00000707"/>
    </source>
</evidence>
<sequence>MERGGTAGKGKGCEASERCNASLPGELLLDEYLKSQGLYRKRIAKDGSCLFRAVSEQVFHTQSKHLEVRRACVSYLRRNRDQFEAFIEGSFDEYLKHLEKPQEWVGQVEISALSLMYKRDFIIYQEPNRPPAHVTENGFPDTVLLCFSNGNHYDSVYPRTFVDAAALCQSILYEMLYQNVFKVDVAAVMPAVLDENSEVNGQHLNASEDSDSDTEIVMFGGKTANESDVPGFKLQSCNKVQKKLQMKSESSAHITFPRKVLRAFNPNVYRNIEYEVWQKSEQAQQKRDYSIAAGMQYTVGDKCKVCLDNGKCYNAHIQAVNPDNGPVVVYIEQLGEKHRVPLQNLRPLTQVSRGTSWNRVQGKRTKKLMNVGSEADFKGVKNSSSFVNKPSRLQSSLPPRLQQTMGTRQQSSTQQTPGQPPKKSSTEYVGRDEDFPQLSKKYDRSLESDCTNVECKHLTPSVKAEPEIIEVQTPPKMHLGVEQSLSTPQNPLDMPPYTTTQMDPVLQSDLKMSQLPSSAASMTPPVLSVHPPEPITCQSAESLPQTAISSASLSSSVMTSPTMSQAQVTSAFITPLCAPVHGVNLPPMPPPQIPSSYDDLLYPGFAVNEKGEYLTSAPVYSYNKSGADLPNDKSILRFFYNLGVKAYSFPLWAPYSYLYPLNQAYLKSCGIYPRGPAPIFHPNPWFHVTAGLMHNENVTIPQHIAGPPETNTPGQSVQRDVSDDGDHSSLPQATTPLLPHKSESVLDAPTAEQPPQNFNPHYTRYFPNFIPDGTQHSGWRAPIPQALFSQNTSMHAFSFHPMYMALPNPVFPLQVNSGSPACQNEQEFGAPDLCEQVSGNSQSHEIEEMGRQPEVFTSLGEGRLSKAQPVIFKDSQLLVEPGGGIGNTCPLGEEQSTANPHAKQCAMQHSALKRDDKSLLIEKQIPTPITGLSGVERENIEPLMLVGADASHAEFASQPFKAKSRSDLTSQCIDASKSDTKAQTVEVTFIDQTSENNGKISAILSSSNPVQFYGKERHYVKEDSSSEKTVYRRSPYVRKKGEREMNRKKWQEKPLSSKSPCCLSDSHVNSRDTTADTKRESKSPTKDNNTQGVNSVVQCSEIPVGLGADGHESKNENIQEKMKNQRFYTSQNRLDEETGPGNRRDHDVNENQSRVVVENASGVLCEGKRNSFKKQRNREGGKPNPAARKW</sequence>
<evidence type="ECO:0000256" key="13">
    <source>
        <dbReference type="ARBA" id="ARBA00022990"/>
    </source>
</evidence>
<feature type="region of interest" description="Disordered" evidence="18">
    <location>
        <begin position="380"/>
        <end position="439"/>
    </location>
</feature>
<dbReference type="GO" id="GO:0034122">
    <property type="term" value="P:negative regulation of toll-like receptor signaling pathway"/>
    <property type="evidence" value="ECO:0007669"/>
    <property type="project" value="UniProtKB-ARBA"/>
</dbReference>
<evidence type="ECO:0000259" key="20">
    <source>
        <dbReference type="PROSITE" id="PS50802"/>
    </source>
</evidence>
<comment type="subcellular location">
    <subcellularLocation>
        <location evidence="3">Cytoplasm</location>
    </subcellularLocation>
    <subcellularLocation>
        <location evidence="2">Nucleus</location>
    </subcellularLocation>
</comment>
<evidence type="ECO:0000256" key="2">
    <source>
        <dbReference type="ARBA" id="ARBA00004123"/>
    </source>
</evidence>
<evidence type="ECO:0000256" key="14">
    <source>
        <dbReference type="ARBA" id="ARBA00023242"/>
    </source>
</evidence>
<dbReference type="SUPFAM" id="SSF63748">
    <property type="entry name" value="Tudor/PWWP/MBT"/>
    <property type="match status" value="1"/>
</dbReference>
<dbReference type="CDD" id="cd22794">
    <property type="entry name" value="OTU_OTUD4"/>
    <property type="match status" value="1"/>
</dbReference>
<dbReference type="OMA" id="WNRVQGK"/>
<evidence type="ECO:0000256" key="12">
    <source>
        <dbReference type="ARBA" id="ARBA00022859"/>
    </source>
</evidence>
<feature type="compositionally biased region" description="Basic and acidic residues" evidence="18">
    <location>
        <begin position="429"/>
        <end position="439"/>
    </location>
</feature>
<evidence type="ECO:0000256" key="3">
    <source>
        <dbReference type="ARBA" id="ARBA00004496"/>
    </source>
</evidence>
<evidence type="ECO:0000259" key="19">
    <source>
        <dbReference type="PROSITE" id="PS50304"/>
    </source>
</evidence>
<comment type="caution">
    <text evidence="21">The sequence shown here is derived from an EMBL/GenBank/DDBJ whole genome shotgun (WGS) entry which is preliminary data.</text>
</comment>
<keyword evidence="11" id="KW-0788">Thiol protease</keyword>
<comment type="catalytic activity">
    <reaction evidence="1">
        <text>Thiol-dependent hydrolysis of ester, thioester, amide, peptide and isopeptide bonds formed by the C-terminal Gly of ubiquitin (a 76-residue protein attached to proteins as an intracellular targeting signal).</text>
        <dbReference type="EC" id="3.4.19.12"/>
    </reaction>
</comment>
<accession>A0A401NGM6</accession>
<evidence type="ECO:0000256" key="16">
    <source>
        <dbReference type="ARBA" id="ARBA00062839"/>
    </source>
</evidence>
<feature type="compositionally biased region" description="Polar residues" evidence="18">
    <location>
        <begin position="1086"/>
        <end position="1095"/>
    </location>
</feature>
<dbReference type="InterPro" id="IPR002999">
    <property type="entry name" value="Tudor"/>
</dbReference>
<dbReference type="PANTHER" id="PTHR12419">
    <property type="entry name" value="OTU DOMAIN CONTAINING PROTEIN"/>
    <property type="match status" value="1"/>
</dbReference>
<dbReference type="GO" id="GO:0005737">
    <property type="term" value="C:cytoplasm"/>
    <property type="evidence" value="ECO:0007669"/>
    <property type="project" value="UniProtKB-SubCell"/>
</dbReference>
<dbReference type="STRING" id="75743.A0A401NGM6"/>
<dbReference type="AlphaFoldDB" id="A0A401NGM6"/>
<dbReference type="InterPro" id="IPR003323">
    <property type="entry name" value="OTU_dom"/>
</dbReference>
<keyword evidence="6" id="KW-0597">Phosphoprotein</keyword>
<keyword evidence="7" id="KW-0399">Innate immunity</keyword>
<evidence type="ECO:0000256" key="8">
    <source>
        <dbReference type="ARBA" id="ARBA00022670"/>
    </source>
</evidence>
<keyword evidence="14" id="KW-0539">Nucleus</keyword>
<proteinExistence type="predicted"/>
<dbReference type="GO" id="GO:0006508">
    <property type="term" value="P:proteolysis"/>
    <property type="evidence" value="ECO:0007669"/>
    <property type="project" value="UniProtKB-KW"/>
</dbReference>
<dbReference type="GO" id="GO:0045087">
    <property type="term" value="P:innate immune response"/>
    <property type="evidence" value="ECO:0007669"/>
    <property type="project" value="UniProtKB-KW"/>
</dbReference>
<dbReference type="Pfam" id="PF02338">
    <property type="entry name" value="OTU"/>
    <property type="match status" value="1"/>
</dbReference>
<evidence type="ECO:0000256" key="10">
    <source>
        <dbReference type="ARBA" id="ARBA00022801"/>
    </source>
</evidence>